<name>A0A9K3PG08_9STRA</name>
<dbReference type="InterPro" id="IPR000169">
    <property type="entry name" value="Pept_cys_AS"/>
</dbReference>
<dbReference type="PROSITE" id="PS00139">
    <property type="entry name" value="THIOL_PROTEASE_CYS"/>
    <property type="match status" value="1"/>
</dbReference>
<evidence type="ECO:0000256" key="7">
    <source>
        <dbReference type="ARBA" id="ARBA00022801"/>
    </source>
</evidence>
<feature type="active site" evidence="10 11">
    <location>
        <position position="326"/>
    </location>
</feature>
<feature type="active site" evidence="10 11">
    <location>
        <position position="359"/>
    </location>
</feature>
<evidence type="ECO:0000256" key="10">
    <source>
        <dbReference type="PIRSR" id="PIRSR622684-1"/>
    </source>
</evidence>
<dbReference type="PANTHER" id="PTHR10183">
    <property type="entry name" value="CALPAIN"/>
    <property type="match status" value="1"/>
</dbReference>
<keyword evidence="9" id="KW-0862">Zinc</keyword>
<evidence type="ECO:0000313" key="14">
    <source>
        <dbReference type="Proteomes" id="UP000693970"/>
    </source>
</evidence>
<evidence type="ECO:0000256" key="9">
    <source>
        <dbReference type="ARBA" id="ARBA00022833"/>
    </source>
</evidence>
<sequence length="477" mass="54785">MTLPTCRQLYNGNAGFCWNLICCPIVGTVGLFWRSIKIYFVPCTTILCQRFVVGCLWKYFCRCYSWPYEDKTFFGEMAIGDFDDKSAKEYEKETDWVRAEHLQDFKGKRPQLFEGKIEPGDLCQGAVGDCWLVAAFACASEFPHVIRHQFLTKEYNPRGLYKIRIFDPQLEKWVIVKVDDRIPCKKGTKKPHFMKPNGNELWAMILEKAYAKHCGSYAKIEGGFVLWGWISMTGNHVFQMSLDEKGGGKRWLREDMVAIKNIEDKRACAFRSTKEKFSEDQVWTLLTKYDRQKALISASIGKSVYRGNDGPRGEQMLDDKGLVAGHAYSVIAAKEVAQRGPGGLPKAGAKTYRLLQLRNPWGSFEWKGKWSDSSSMWKKYPSIAKQLNFEPADDGTFWMEFQDFKKTFTRINICDRDTRTDASLDVNEDSGSCGVFYGFLCGCSKFWCLCHGIRNLYFGHETTDETVDLKERVCFIC</sequence>
<accession>A0A9K3PG08</accession>
<comment type="caution">
    <text evidence="13">The sequence shown here is derived from an EMBL/GenBank/DDBJ whole genome shotgun (WGS) entry which is preliminary data.</text>
</comment>
<gene>
    <name evidence="13" type="ORF">IV203_005370</name>
</gene>
<dbReference type="PANTHER" id="PTHR10183:SF379">
    <property type="entry name" value="CALPAIN-5"/>
    <property type="match status" value="1"/>
</dbReference>
<dbReference type="CDD" id="cd00044">
    <property type="entry name" value="CysPc"/>
    <property type="match status" value="1"/>
</dbReference>
<dbReference type="GO" id="GO:0008270">
    <property type="term" value="F:zinc ion binding"/>
    <property type="evidence" value="ECO:0007669"/>
    <property type="project" value="UniProtKB-KW"/>
</dbReference>
<keyword evidence="5" id="KW-0677">Repeat</keyword>
<dbReference type="AlphaFoldDB" id="A0A9K3PG08"/>
<keyword evidence="7 11" id="KW-0378">Hydrolase</keyword>
<dbReference type="PROSITE" id="PS50203">
    <property type="entry name" value="CALPAIN_CAT"/>
    <property type="match status" value="1"/>
</dbReference>
<dbReference type="InterPro" id="IPR022684">
    <property type="entry name" value="Calpain_cysteine_protease"/>
</dbReference>
<reference evidence="13" key="1">
    <citation type="journal article" date="2021" name="Sci. Rep.">
        <title>Diploid genomic architecture of Nitzschia inconspicua, an elite biomass production diatom.</title>
        <authorList>
            <person name="Oliver A."/>
            <person name="Podell S."/>
            <person name="Pinowska A."/>
            <person name="Traller J.C."/>
            <person name="Smith S.R."/>
            <person name="McClure R."/>
            <person name="Beliaev A."/>
            <person name="Bohutskyi P."/>
            <person name="Hill E.A."/>
            <person name="Rabines A."/>
            <person name="Zheng H."/>
            <person name="Allen L.Z."/>
            <person name="Kuo A."/>
            <person name="Grigoriev I.V."/>
            <person name="Allen A.E."/>
            <person name="Hazlebeck D."/>
            <person name="Allen E.E."/>
        </authorList>
    </citation>
    <scope>NUCLEOTIDE SEQUENCE</scope>
    <source>
        <strain evidence="13">Hildebrandi</strain>
    </source>
</reference>
<feature type="domain" description="Calpain catalytic" evidence="12">
    <location>
        <begin position="67"/>
        <end position="417"/>
    </location>
</feature>
<evidence type="ECO:0000256" key="11">
    <source>
        <dbReference type="PROSITE-ProRule" id="PRU00239"/>
    </source>
</evidence>
<feature type="active site" evidence="10 11">
    <location>
        <position position="130"/>
    </location>
</feature>
<evidence type="ECO:0000256" key="5">
    <source>
        <dbReference type="ARBA" id="ARBA00022737"/>
    </source>
</evidence>
<keyword evidence="14" id="KW-1185">Reference proteome</keyword>
<dbReference type="GO" id="GO:0006508">
    <property type="term" value="P:proteolysis"/>
    <property type="evidence" value="ECO:0007669"/>
    <property type="project" value="UniProtKB-KW"/>
</dbReference>
<keyword evidence="4" id="KW-0479">Metal-binding</keyword>
<dbReference type="OrthoDB" id="205770at2759"/>
<evidence type="ECO:0000256" key="6">
    <source>
        <dbReference type="ARBA" id="ARBA00022771"/>
    </source>
</evidence>
<keyword evidence="2" id="KW-0597">Phosphoprotein</keyword>
<keyword evidence="3 11" id="KW-0645">Protease</keyword>
<keyword evidence="6" id="KW-0863">Zinc-finger</keyword>
<dbReference type="EMBL" id="JAGRRH010000021">
    <property type="protein sequence ID" value="KAG7346302.1"/>
    <property type="molecule type" value="Genomic_DNA"/>
</dbReference>
<protein>
    <submittedName>
        <fullName evidence="13">Calpain family cysteine protease</fullName>
    </submittedName>
</protein>
<dbReference type="Pfam" id="PF00648">
    <property type="entry name" value="Peptidase_C2"/>
    <property type="match status" value="1"/>
</dbReference>
<dbReference type="InterPro" id="IPR001300">
    <property type="entry name" value="Peptidase_C2_calpain_cat"/>
</dbReference>
<evidence type="ECO:0000313" key="13">
    <source>
        <dbReference type="EMBL" id="KAG7346302.1"/>
    </source>
</evidence>
<dbReference type="GO" id="GO:0004198">
    <property type="term" value="F:calcium-dependent cysteine-type endopeptidase activity"/>
    <property type="evidence" value="ECO:0007669"/>
    <property type="project" value="InterPro"/>
</dbReference>
<keyword evidence="8 11" id="KW-0788">Thiol protease</keyword>
<evidence type="ECO:0000256" key="8">
    <source>
        <dbReference type="ARBA" id="ARBA00022807"/>
    </source>
</evidence>
<dbReference type="Proteomes" id="UP000693970">
    <property type="component" value="Unassembled WGS sequence"/>
</dbReference>
<evidence type="ECO:0000256" key="2">
    <source>
        <dbReference type="ARBA" id="ARBA00022553"/>
    </source>
</evidence>
<evidence type="ECO:0000256" key="4">
    <source>
        <dbReference type="ARBA" id="ARBA00022723"/>
    </source>
</evidence>
<comment type="similarity">
    <text evidence="1">Belongs to the peptidase C2 family.</text>
</comment>
<organism evidence="13 14">
    <name type="scientific">Nitzschia inconspicua</name>
    <dbReference type="NCBI Taxonomy" id="303405"/>
    <lineage>
        <taxon>Eukaryota</taxon>
        <taxon>Sar</taxon>
        <taxon>Stramenopiles</taxon>
        <taxon>Ochrophyta</taxon>
        <taxon>Bacillariophyta</taxon>
        <taxon>Bacillariophyceae</taxon>
        <taxon>Bacillariophycidae</taxon>
        <taxon>Bacillariales</taxon>
        <taxon>Bacillariaceae</taxon>
        <taxon>Nitzschia</taxon>
    </lineage>
</organism>
<evidence type="ECO:0000256" key="1">
    <source>
        <dbReference type="ARBA" id="ARBA00007623"/>
    </source>
</evidence>
<evidence type="ECO:0000259" key="12">
    <source>
        <dbReference type="PROSITE" id="PS50203"/>
    </source>
</evidence>
<proteinExistence type="inferred from homology"/>
<evidence type="ECO:0000256" key="3">
    <source>
        <dbReference type="ARBA" id="ARBA00022670"/>
    </source>
</evidence>
<reference evidence="13" key="2">
    <citation type="submission" date="2021-04" db="EMBL/GenBank/DDBJ databases">
        <authorList>
            <person name="Podell S."/>
        </authorList>
    </citation>
    <scope>NUCLEOTIDE SEQUENCE</scope>
    <source>
        <strain evidence="13">Hildebrandi</strain>
    </source>
</reference>
<dbReference type="FunFam" id="3.90.70.10:FF:000010">
    <property type="entry name" value="Calpain 15"/>
    <property type="match status" value="1"/>
</dbReference>
<dbReference type="SMART" id="SM00230">
    <property type="entry name" value="CysPc"/>
    <property type="match status" value="1"/>
</dbReference>